<organism evidence="1 2">
    <name type="scientific">Ruthenibacterium lactatiformans</name>
    <dbReference type="NCBI Taxonomy" id="1550024"/>
    <lineage>
        <taxon>Bacteria</taxon>
        <taxon>Bacillati</taxon>
        <taxon>Bacillota</taxon>
        <taxon>Clostridia</taxon>
        <taxon>Eubacteriales</taxon>
        <taxon>Oscillospiraceae</taxon>
        <taxon>Ruthenibacterium</taxon>
    </lineage>
</organism>
<protein>
    <submittedName>
        <fullName evidence="1">Uncharacterized protein</fullName>
    </submittedName>
</protein>
<comment type="caution">
    <text evidence="1">The sequence shown here is derived from an EMBL/GenBank/DDBJ whole genome shotgun (WGS) entry which is preliminary data.</text>
</comment>
<accession>A0A0W7TSI1</accession>
<dbReference type="EMBL" id="LMUA01000007">
    <property type="protein sequence ID" value="KUE76709.1"/>
    <property type="molecule type" value="Genomic_DNA"/>
</dbReference>
<reference evidence="1 2" key="1">
    <citation type="submission" date="2015-10" db="EMBL/GenBank/DDBJ databases">
        <title>A novel member of the family Ruminococcaceae isolated from human faeces.</title>
        <authorList>
            <person name="Shkoporov A.N."/>
            <person name="Chaplin A.V."/>
            <person name="Motuzova O.V."/>
            <person name="Kafarskaia L.I."/>
            <person name="Efimov B.A."/>
        </authorList>
    </citation>
    <scope>NUCLEOTIDE SEQUENCE [LARGE SCALE GENOMIC DNA]</scope>
    <source>
        <strain evidence="1 2">668</strain>
    </source>
</reference>
<sequence length="81" mass="8965">MLELAARFSETLYRGPLAHEVAQAGGAVKSQDKRTLPAHDRSISRCNVVAKEEKGALRFPPALTETSFQYCYSCAPLHMEI</sequence>
<dbReference type="AlphaFoldDB" id="A0A0W7TSI1"/>
<dbReference type="Proteomes" id="UP000053433">
    <property type="component" value="Unassembled WGS sequence"/>
</dbReference>
<gene>
    <name evidence="1" type="ORF">ASJ35_06770</name>
</gene>
<proteinExistence type="predicted"/>
<dbReference type="RefSeq" id="WP_058723055.1">
    <property type="nucleotide sequence ID" value="NZ_LMUA01000007.1"/>
</dbReference>
<evidence type="ECO:0000313" key="2">
    <source>
        <dbReference type="Proteomes" id="UP000053433"/>
    </source>
</evidence>
<evidence type="ECO:0000313" key="1">
    <source>
        <dbReference type="EMBL" id="KUE76709.1"/>
    </source>
</evidence>
<name>A0A0W7TSI1_9FIRM</name>